<reference evidence="5 6" key="1">
    <citation type="submission" date="2016-11" db="EMBL/GenBank/DDBJ databases">
        <title>Mixed transmission modes and dynamic genome evolution in an obligate animal-bacterial symbiosis.</title>
        <authorList>
            <person name="Russell S.L."/>
            <person name="Corbett-Detig R.B."/>
            <person name="Cavanaugh C.M."/>
        </authorList>
    </citation>
    <scope>NUCLEOTIDE SEQUENCE [LARGE SCALE GENOMIC DNA]</scope>
    <source>
        <strain evidence="5">MA-KB16</strain>
    </source>
</reference>
<dbReference type="InterPro" id="IPR003782">
    <property type="entry name" value="SCO1/SenC"/>
</dbReference>
<dbReference type="RefSeq" id="WP_078459139.1">
    <property type="nucleotide sequence ID" value="NZ_MPNX01000032.1"/>
</dbReference>
<organism evidence="5 6">
    <name type="scientific">Solemya velum gill symbiont</name>
    <dbReference type="NCBI Taxonomy" id="2340"/>
    <lineage>
        <taxon>Bacteria</taxon>
        <taxon>Pseudomonadati</taxon>
        <taxon>Pseudomonadota</taxon>
        <taxon>Gammaproteobacteria</taxon>
        <taxon>sulfur-oxidizing symbionts</taxon>
    </lineage>
</organism>
<accession>A0A1T2CG84</accession>
<dbReference type="GO" id="GO:0030001">
    <property type="term" value="P:metal ion transport"/>
    <property type="evidence" value="ECO:0007669"/>
    <property type="project" value="InterPro"/>
</dbReference>
<feature type="chain" id="PRO_5011984068" description="Thioredoxin domain-containing protein" evidence="4">
    <location>
        <begin position="27"/>
        <end position="472"/>
    </location>
</feature>
<dbReference type="InterPro" id="IPR006127">
    <property type="entry name" value="ZnuA-like"/>
</dbReference>
<feature type="binding site" evidence="2">
    <location>
        <position position="448"/>
    </location>
    <ligand>
        <name>Cu cation</name>
        <dbReference type="ChEBI" id="CHEBI:23378"/>
    </ligand>
</feature>
<evidence type="ECO:0000256" key="3">
    <source>
        <dbReference type="PIRSR" id="PIRSR603782-2"/>
    </source>
</evidence>
<evidence type="ECO:0000256" key="1">
    <source>
        <dbReference type="ARBA" id="ARBA00010996"/>
    </source>
</evidence>
<keyword evidence="4" id="KW-0732">Signal</keyword>
<protein>
    <recommendedName>
        <fullName evidence="7">Thioredoxin domain-containing protein</fullName>
    </recommendedName>
</protein>
<dbReference type="AlphaFoldDB" id="A0A1T2CG84"/>
<dbReference type="EMBL" id="MPNX01000032">
    <property type="protein sequence ID" value="OOY33866.1"/>
    <property type="molecule type" value="Genomic_DNA"/>
</dbReference>
<comment type="caution">
    <text evidence="5">The sequence shown here is derived from an EMBL/GenBank/DDBJ whole genome shotgun (WGS) entry which is preliminary data.</text>
</comment>
<evidence type="ECO:0000256" key="2">
    <source>
        <dbReference type="PIRSR" id="PIRSR603782-1"/>
    </source>
</evidence>
<dbReference type="CDD" id="cd02968">
    <property type="entry name" value="SCO"/>
    <property type="match status" value="1"/>
</dbReference>
<dbReference type="Pfam" id="PF01297">
    <property type="entry name" value="ZnuA"/>
    <property type="match status" value="1"/>
</dbReference>
<dbReference type="PANTHER" id="PTHR12151:SF25">
    <property type="entry name" value="LINALOOL DEHYDRATASE_ISOMERASE DOMAIN-CONTAINING PROTEIN"/>
    <property type="match status" value="1"/>
</dbReference>
<sequence length="472" mass="52943">MRKQLLNINVQLLFLLLVLFTNSSLAASPPHVIASIKPIHSILAGIMQGVGKPDLLVDGATLPWQYEPGMMQQFEIDKADLVVWTGEELEPKLNELLSHKENGQVVEVLALQALKVLPSRGEPEKRDAFFWLDTRNMLILLDILTRELIALDPSNSSSYQRNREKMLKRLIQVDRELEFGYREVSDVPVFLYQDTQQYFEQAYAMKSDGSVASPPAAPGNLAANILKLNSWLSSRKSDYCLFSEAGMEKAHLGMLTTVSDVEPIEIDSLGMKIRPGSDLYIQLIQSNFETIASCVRKLKPESQQKSADLLPDIPDARRFPEKISPRYLLMNHYGEMVSNQDFLGKYQLVYFGYTFCPDICPTSMNVISAVLKHLGEEGAAHVQPIFISVDPKRDSIEKLKEYVAYFSPQIIALTGNAEAIRRIAENFKAFYEKVPSLSGDPAYYTMDHTSSIYLLGPRGGISSPSSHSVCLQ</sequence>
<dbReference type="SUPFAM" id="SSF52833">
    <property type="entry name" value="Thioredoxin-like"/>
    <property type="match status" value="1"/>
</dbReference>
<dbReference type="InterPro" id="IPR036249">
    <property type="entry name" value="Thioredoxin-like_sf"/>
</dbReference>
<feature type="disulfide bond" description="Redox-active" evidence="3">
    <location>
        <begin position="356"/>
        <end position="360"/>
    </location>
</feature>
<evidence type="ECO:0000313" key="5">
    <source>
        <dbReference type="EMBL" id="OOY33866.1"/>
    </source>
</evidence>
<dbReference type="Gene3D" id="3.40.50.1980">
    <property type="entry name" value="Nitrogenase molybdenum iron protein domain"/>
    <property type="match status" value="2"/>
</dbReference>
<feature type="binding site" evidence="2">
    <location>
        <position position="360"/>
    </location>
    <ligand>
        <name>Cu cation</name>
        <dbReference type="ChEBI" id="CHEBI:23378"/>
    </ligand>
</feature>
<dbReference type="Gene3D" id="3.40.30.10">
    <property type="entry name" value="Glutaredoxin"/>
    <property type="match status" value="1"/>
</dbReference>
<gene>
    <name evidence="5" type="ORF">BOV88_12975</name>
</gene>
<name>A0A1T2CG84_SOVGS</name>
<feature type="binding site" evidence="2">
    <location>
        <position position="356"/>
    </location>
    <ligand>
        <name>Cu cation</name>
        <dbReference type="ChEBI" id="CHEBI:23378"/>
    </ligand>
</feature>
<dbReference type="SUPFAM" id="SSF53807">
    <property type="entry name" value="Helical backbone' metal receptor"/>
    <property type="match status" value="1"/>
</dbReference>
<dbReference type="PANTHER" id="PTHR12151">
    <property type="entry name" value="ELECTRON TRANSPORT PROTIN SCO1/SENC FAMILY MEMBER"/>
    <property type="match status" value="1"/>
</dbReference>
<keyword evidence="2" id="KW-0479">Metal-binding</keyword>
<dbReference type="FunFam" id="3.40.30.10:FF:000013">
    <property type="entry name" value="Blast:Protein SCO1 homolog, mitochondrial"/>
    <property type="match status" value="1"/>
</dbReference>
<dbReference type="GO" id="GO:0046872">
    <property type="term" value="F:metal ion binding"/>
    <property type="evidence" value="ECO:0007669"/>
    <property type="project" value="UniProtKB-KW"/>
</dbReference>
<keyword evidence="3" id="KW-1015">Disulfide bond</keyword>
<evidence type="ECO:0008006" key="7">
    <source>
        <dbReference type="Google" id="ProtNLM"/>
    </source>
</evidence>
<keyword evidence="2" id="KW-0186">Copper</keyword>
<evidence type="ECO:0000256" key="4">
    <source>
        <dbReference type="SAM" id="SignalP"/>
    </source>
</evidence>
<comment type="similarity">
    <text evidence="1">Belongs to the SCO1/2 family.</text>
</comment>
<dbReference type="Proteomes" id="UP000190962">
    <property type="component" value="Unassembled WGS sequence"/>
</dbReference>
<evidence type="ECO:0000313" key="6">
    <source>
        <dbReference type="Proteomes" id="UP000190962"/>
    </source>
</evidence>
<proteinExistence type="inferred from homology"/>
<dbReference type="Pfam" id="PF02630">
    <property type="entry name" value="SCO1-SenC"/>
    <property type="match status" value="1"/>
</dbReference>
<feature type="signal peptide" evidence="4">
    <location>
        <begin position="1"/>
        <end position="26"/>
    </location>
</feature>